<accession>A0A1U7HGI0</accession>
<reference evidence="4 5" key="1">
    <citation type="submission" date="2016-11" db="EMBL/GenBank/DDBJ databases">
        <title>Draft Genome Sequences of Nine Cyanobacterial Strains from Diverse Habitats.</title>
        <authorList>
            <person name="Zhu T."/>
            <person name="Hou S."/>
            <person name="Lu X."/>
            <person name="Hess W.R."/>
        </authorList>
    </citation>
    <scope>NUCLEOTIDE SEQUENCE [LARGE SCALE GENOMIC DNA]</scope>
    <source>
        <strain evidence="4 5">5.2 s.c.1</strain>
    </source>
</reference>
<comment type="caution">
    <text evidence="4">The sequence shown here is derived from an EMBL/GenBank/DDBJ whole genome shotgun (WGS) entry which is preliminary data.</text>
</comment>
<dbReference type="Gene3D" id="3.40.50.2000">
    <property type="entry name" value="Glycogen Phosphorylase B"/>
    <property type="match status" value="2"/>
</dbReference>
<dbReference type="PANTHER" id="PTHR46401">
    <property type="entry name" value="GLYCOSYLTRANSFERASE WBBK-RELATED"/>
    <property type="match status" value="1"/>
</dbReference>
<dbReference type="RefSeq" id="WP_073551158.1">
    <property type="nucleotide sequence ID" value="NZ_CAWMVK010000011.1"/>
</dbReference>
<evidence type="ECO:0000313" key="4">
    <source>
        <dbReference type="EMBL" id="OKH22664.1"/>
    </source>
</evidence>
<evidence type="ECO:0000259" key="3">
    <source>
        <dbReference type="Pfam" id="PF13439"/>
    </source>
</evidence>
<dbReference type="GO" id="GO:0016757">
    <property type="term" value="F:glycosyltransferase activity"/>
    <property type="evidence" value="ECO:0007669"/>
    <property type="project" value="InterPro"/>
</dbReference>
<evidence type="ECO:0000256" key="1">
    <source>
        <dbReference type="ARBA" id="ARBA00022679"/>
    </source>
</evidence>
<name>A0A1U7HGI0_9CHRO</name>
<dbReference type="STRING" id="247279.NIES1031_19610"/>
<keyword evidence="5" id="KW-1185">Reference proteome</keyword>
<evidence type="ECO:0000313" key="5">
    <source>
        <dbReference type="Proteomes" id="UP000185984"/>
    </source>
</evidence>
<dbReference type="AlphaFoldDB" id="A0A1U7HGI0"/>
<evidence type="ECO:0000259" key="2">
    <source>
        <dbReference type="Pfam" id="PF00534"/>
    </source>
</evidence>
<proteinExistence type="predicted"/>
<dbReference type="GO" id="GO:0009103">
    <property type="term" value="P:lipopolysaccharide biosynthetic process"/>
    <property type="evidence" value="ECO:0007669"/>
    <property type="project" value="TreeGrafter"/>
</dbReference>
<feature type="domain" description="Glycosyltransferase subfamily 4-like N-terminal" evidence="3">
    <location>
        <begin position="24"/>
        <end position="175"/>
    </location>
</feature>
<dbReference type="Pfam" id="PF13439">
    <property type="entry name" value="Glyco_transf_4"/>
    <property type="match status" value="1"/>
</dbReference>
<dbReference type="Pfam" id="PF00534">
    <property type="entry name" value="Glycos_transf_1"/>
    <property type="match status" value="1"/>
</dbReference>
<dbReference type="PANTHER" id="PTHR46401:SF2">
    <property type="entry name" value="GLYCOSYLTRANSFERASE WBBK-RELATED"/>
    <property type="match status" value="1"/>
</dbReference>
<protein>
    <submittedName>
        <fullName evidence="4">Glycosyl transferase group 1</fullName>
    </submittedName>
</protein>
<dbReference type="OrthoDB" id="9797829at2"/>
<sequence>MKILLLGNYLPDRQESMLRFAQILQTGLTQRGHEVRLVQPQPIFGKLKLSSFGLVKWLGYIDKFLLFPQQLCQAIAWADVVHICDHSNAMYAKYLENVPHLVTCHDLLAVRGALGDDTDCPASMTGKVLQNWILKSLQKSQMVVCVSSSTKHDLEKLIENSLFTKKIRLVLNGLNYSYKQIYRDEVDSRLANIIELDLSKPFILNVGSSLKRKNRDGIMRIFSKIKEQWDGQLIFAGEALTTEQIQLAEQLNIKEQIIQIIKPDNNLLEALYNRAFVFLFPSKCEGFGWPVIEAQACGCPVICSDRTSLPEVVGDSALMRSIEDESGFAEDILRLVDPVERHLWIQKGLNNIKRFTLDEMIDQYNQLYIELVKYK</sequence>
<gene>
    <name evidence="4" type="ORF">NIES1031_19610</name>
</gene>
<dbReference type="SUPFAM" id="SSF53756">
    <property type="entry name" value="UDP-Glycosyltransferase/glycogen phosphorylase"/>
    <property type="match status" value="1"/>
</dbReference>
<dbReference type="EMBL" id="MRCC01000019">
    <property type="protein sequence ID" value="OKH22664.1"/>
    <property type="molecule type" value="Genomic_DNA"/>
</dbReference>
<organism evidence="4 5">
    <name type="scientific">Chroogloeocystis siderophila 5.2 s.c.1</name>
    <dbReference type="NCBI Taxonomy" id="247279"/>
    <lineage>
        <taxon>Bacteria</taxon>
        <taxon>Bacillati</taxon>
        <taxon>Cyanobacteriota</taxon>
        <taxon>Cyanophyceae</taxon>
        <taxon>Oscillatoriophycideae</taxon>
        <taxon>Chroococcales</taxon>
        <taxon>Chroococcaceae</taxon>
        <taxon>Chroogloeocystis</taxon>
    </lineage>
</organism>
<feature type="domain" description="Glycosyl transferase family 1" evidence="2">
    <location>
        <begin position="194"/>
        <end position="335"/>
    </location>
</feature>
<dbReference type="Proteomes" id="UP000185984">
    <property type="component" value="Unassembled WGS sequence"/>
</dbReference>
<dbReference type="InterPro" id="IPR001296">
    <property type="entry name" value="Glyco_trans_1"/>
</dbReference>
<dbReference type="InterPro" id="IPR028098">
    <property type="entry name" value="Glyco_trans_4-like_N"/>
</dbReference>
<dbReference type="CDD" id="cd03809">
    <property type="entry name" value="GT4_MtfB-like"/>
    <property type="match status" value="1"/>
</dbReference>
<keyword evidence="1 4" id="KW-0808">Transferase</keyword>